<evidence type="ECO:0000313" key="3">
    <source>
        <dbReference type="Proteomes" id="UP001372338"/>
    </source>
</evidence>
<comment type="caution">
    <text evidence="2">The sequence shown here is derived from an EMBL/GenBank/DDBJ whole genome shotgun (WGS) entry which is preliminary data.</text>
</comment>
<dbReference type="Proteomes" id="UP001372338">
    <property type="component" value="Unassembled WGS sequence"/>
</dbReference>
<dbReference type="EMBL" id="JAYWIO010000002">
    <property type="protein sequence ID" value="KAK7281971.1"/>
    <property type="molecule type" value="Genomic_DNA"/>
</dbReference>
<gene>
    <name evidence="2" type="ORF">RIF29_10395</name>
</gene>
<proteinExistence type="predicted"/>
<accession>A0AAN9FV74</accession>
<sequence length="74" mass="8033">MIQSLQVSKWLKNTRYASLKTRKLDRGIIHVASTAAASSVARAPSTRRLTSQKGAGGNTKPGQNPKKPAQDRMD</sequence>
<dbReference type="AlphaFoldDB" id="A0AAN9FV74"/>
<evidence type="ECO:0000256" key="1">
    <source>
        <dbReference type="SAM" id="MobiDB-lite"/>
    </source>
</evidence>
<feature type="compositionally biased region" description="Low complexity" evidence="1">
    <location>
        <begin position="35"/>
        <end position="48"/>
    </location>
</feature>
<evidence type="ECO:0000313" key="2">
    <source>
        <dbReference type="EMBL" id="KAK7281971.1"/>
    </source>
</evidence>
<reference evidence="2 3" key="1">
    <citation type="submission" date="2024-01" db="EMBL/GenBank/DDBJ databases">
        <title>The genomes of 5 underutilized Papilionoideae crops provide insights into root nodulation and disease resistanc.</title>
        <authorList>
            <person name="Yuan L."/>
        </authorList>
    </citation>
    <scope>NUCLEOTIDE SEQUENCE [LARGE SCALE GENOMIC DNA]</scope>
    <source>
        <strain evidence="2">ZHUSHIDOU_FW_LH</strain>
        <tissue evidence="2">Leaf</tissue>
    </source>
</reference>
<protein>
    <submittedName>
        <fullName evidence="2">Uncharacterized protein</fullName>
    </submittedName>
</protein>
<feature type="region of interest" description="Disordered" evidence="1">
    <location>
        <begin position="35"/>
        <end position="74"/>
    </location>
</feature>
<organism evidence="2 3">
    <name type="scientific">Crotalaria pallida</name>
    <name type="common">Smooth rattlebox</name>
    <name type="synonym">Crotalaria striata</name>
    <dbReference type="NCBI Taxonomy" id="3830"/>
    <lineage>
        <taxon>Eukaryota</taxon>
        <taxon>Viridiplantae</taxon>
        <taxon>Streptophyta</taxon>
        <taxon>Embryophyta</taxon>
        <taxon>Tracheophyta</taxon>
        <taxon>Spermatophyta</taxon>
        <taxon>Magnoliopsida</taxon>
        <taxon>eudicotyledons</taxon>
        <taxon>Gunneridae</taxon>
        <taxon>Pentapetalae</taxon>
        <taxon>rosids</taxon>
        <taxon>fabids</taxon>
        <taxon>Fabales</taxon>
        <taxon>Fabaceae</taxon>
        <taxon>Papilionoideae</taxon>
        <taxon>50 kb inversion clade</taxon>
        <taxon>genistoids sensu lato</taxon>
        <taxon>core genistoids</taxon>
        <taxon>Crotalarieae</taxon>
        <taxon>Crotalaria</taxon>
    </lineage>
</organism>
<keyword evidence="3" id="KW-1185">Reference proteome</keyword>
<name>A0AAN9FV74_CROPI</name>